<gene>
    <name evidence="1" type="ORF">DRB17_12490</name>
</gene>
<dbReference type="Gene3D" id="3.10.450.530">
    <property type="entry name" value="Ribonuclease toxin, BrnT, of type II toxin-antitoxin system"/>
    <property type="match status" value="1"/>
</dbReference>
<dbReference type="EMBL" id="QPMH01000011">
    <property type="protein sequence ID" value="RDD61512.1"/>
    <property type="molecule type" value="Genomic_DNA"/>
</dbReference>
<organism evidence="1 2">
    <name type="scientific">Ferruginivarius sediminum</name>
    <dbReference type="NCBI Taxonomy" id="2661937"/>
    <lineage>
        <taxon>Bacteria</taxon>
        <taxon>Pseudomonadati</taxon>
        <taxon>Pseudomonadota</taxon>
        <taxon>Alphaproteobacteria</taxon>
        <taxon>Rhodospirillales</taxon>
        <taxon>Rhodospirillaceae</taxon>
        <taxon>Ferruginivarius</taxon>
    </lineage>
</organism>
<dbReference type="RefSeq" id="WP_114582544.1">
    <property type="nucleotide sequence ID" value="NZ_QPMH01000011.1"/>
</dbReference>
<accession>A0A369T9G8</accession>
<dbReference type="Pfam" id="PF04365">
    <property type="entry name" value="BrnT_toxin"/>
    <property type="match status" value="1"/>
</dbReference>
<proteinExistence type="predicted"/>
<dbReference type="InterPro" id="IPR038573">
    <property type="entry name" value="BrnT_sf"/>
</dbReference>
<evidence type="ECO:0000313" key="2">
    <source>
        <dbReference type="Proteomes" id="UP000253941"/>
    </source>
</evidence>
<keyword evidence="2" id="KW-1185">Reference proteome</keyword>
<evidence type="ECO:0000313" key="1">
    <source>
        <dbReference type="EMBL" id="RDD61512.1"/>
    </source>
</evidence>
<dbReference type="InterPro" id="IPR007460">
    <property type="entry name" value="BrnT_toxin"/>
</dbReference>
<name>A0A369T9G8_9PROT</name>
<sequence length="108" mass="12698">MKNLIAGFDWDNGNVEKCQKHGVSRFEIEELFHRTVMLLPDGDHSNSHEQRFRAIGTTQAGRYIFVVFTMRALDGQMMIRPISARYMHRKEVDRYEQENPTLQERRGG</sequence>
<reference evidence="1 2" key="1">
    <citation type="submission" date="2018-07" db="EMBL/GenBank/DDBJ databases">
        <title>Venubactetium sediminum gen. nov., sp. nov., isolated from a marine solar saltern.</title>
        <authorList>
            <person name="Wang S."/>
        </authorList>
    </citation>
    <scope>NUCLEOTIDE SEQUENCE [LARGE SCALE GENOMIC DNA]</scope>
    <source>
        <strain evidence="1 2">WD2A32</strain>
    </source>
</reference>
<protein>
    <submittedName>
        <fullName evidence="1">BrnT family toxin</fullName>
    </submittedName>
</protein>
<comment type="caution">
    <text evidence="1">The sequence shown here is derived from an EMBL/GenBank/DDBJ whole genome shotgun (WGS) entry which is preliminary data.</text>
</comment>
<dbReference type="AlphaFoldDB" id="A0A369T9G8"/>
<dbReference type="Proteomes" id="UP000253941">
    <property type="component" value="Unassembled WGS sequence"/>
</dbReference>